<name>B9TQA2_RICCO</name>
<sequence length="234" mass="26217">MAVVLHQALQQLHHLQLHGMLEIDQHVAAQDEIVGFAVAHEIRRQDIAGGEAHRLLDLVVHAPVAILRREIRIAERQVAAAERVAAIDALGGDLQRARADIDGVDLEHGRRNAGIEQGHRQRIRLFAGRTRQAEDADTPRRHARQLLARHARHRQHRLAVAEEPGFRHHRQFDQALQLDLGDLQVGQIEFVVLDLQRGHAFAHHALDEAGADGGHVQAHRRLELAGNAMERLHA</sequence>
<organism evidence="1 2">
    <name type="scientific">Ricinus communis</name>
    <name type="common">Castor bean</name>
    <dbReference type="NCBI Taxonomy" id="3988"/>
    <lineage>
        <taxon>Eukaryota</taxon>
        <taxon>Viridiplantae</taxon>
        <taxon>Streptophyta</taxon>
        <taxon>Embryophyta</taxon>
        <taxon>Tracheophyta</taxon>
        <taxon>Spermatophyta</taxon>
        <taxon>Magnoliopsida</taxon>
        <taxon>eudicotyledons</taxon>
        <taxon>Gunneridae</taxon>
        <taxon>Pentapetalae</taxon>
        <taxon>rosids</taxon>
        <taxon>fabids</taxon>
        <taxon>Malpighiales</taxon>
        <taxon>Euphorbiaceae</taxon>
        <taxon>Acalyphoideae</taxon>
        <taxon>Acalypheae</taxon>
        <taxon>Ricinus</taxon>
    </lineage>
</organism>
<dbReference type="InParanoid" id="B9TQA2"/>
<proteinExistence type="predicted"/>
<dbReference type="EMBL" id="EQ998351">
    <property type="protein sequence ID" value="EEF21962.1"/>
    <property type="molecule type" value="Genomic_DNA"/>
</dbReference>
<accession>B9TQA2</accession>
<evidence type="ECO:0000313" key="1">
    <source>
        <dbReference type="EMBL" id="EEF21962.1"/>
    </source>
</evidence>
<dbReference type="AlphaFoldDB" id="B9TQA2"/>
<feature type="non-terminal residue" evidence="1">
    <location>
        <position position="234"/>
    </location>
</feature>
<evidence type="ECO:0000313" key="2">
    <source>
        <dbReference type="Proteomes" id="UP000008311"/>
    </source>
</evidence>
<gene>
    <name evidence="1" type="ORF">RCOM_2015250</name>
</gene>
<reference evidence="2" key="1">
    <citation type="journal article" date="2010" name="Nat. Biotechnol.">
        <title>Draft genome sequence of the oilseed species Ricinus communis.</title>
        <authorList>
            <person name="Chan A.P."/>
            <person name="Crabtree J."/>
            <person name="Zhao Q."/>
            <person name="Lorenzi H."/>
            <person name="Orvis J."/>
            <person name="Puiu D."/>
            <person name="Melake-Berhan A."/>
            <person name="Jones K.M."/>
            <person name="Redman J."/>
            <person name="Chen G."/>
            <person name="Cahoon E.B."/>
            <person name="Gedil M."/>
            <person name="Stanke M."/>
            <person name="Haas B.J."/>
            <person name="Wortman J.R."/>
            <person name="Fraser-Liggett C.M."/>
            <person name="Ravel J."/>
            <person name="Rabinowicz P.D."/>
        </authorList>
    </citation>
    <scope>NUCLEOTIDE SEQUENCE [LARGE SCALE GENOMIC DNA]</scope>
    <source>
        <strain evidence="2">cv. Hale</strain>
    </source>
</reference>
<protein>
    <submittedName>
        <fullName evidence="1">Uncharacterized protein</fullName>
    </submittedName>
</protein>
<dbReference type="Proteomes" id="UP000008311">
    <property type="component" value="Unassembled WGS sequence"/>
</dbReference>
<keyword evidence="2" id="KW-1185">Reference proteome</keyword>